<dbReference type="PANTHER" id="PTHR12970">
    <property type="entry name" value="PROTEASOME ASSEMBLY CHAPERONE 2"/>
    <property type="match status" value="1"/>
</dbReference>
<dbReference type="PIRSF" id="PIRSF010044">
    <property type="entry name" value="UCP010044"/>
    <property type="match status" value="1"/>
</dbReference>
<dbReference type="InterPro" id="IPR038389">
    <property type="entry name" value="PSMG2_sf"/>
</dbReference>
<dbReference type="Pfam" id="PF09754">
    <property type="entry name" value="PAC2"/>
    <property type="match status" value="1"/>
</dbReference>
<evidence type="ECO:0000313" key="6">
    <source>
        <dbReference type="Proteomes" id="UP000245768"/>
    </source>
</evidence>
<evidence type="ECO:0000313" key="5">
    <source>
        <dbReference type="EMBL" id="PWN89257.1"/>
    </source>
</evidence>
<comment type="subunit">
    <text evidence="4">Component of the 20S proteasome chaperone.</text>
</comment>
<dbReference type="AlphaFoldDB" id="A0A316YIK1"/>
<dbReference type="InterPro" id="IPR019151">
    <property type="entry name" value="Proteasome_assmbl_chaperone_2"/>
</dbReference>
<evidence type="ECO:0000256" key="4">
    <source>
        <dbReference type="PIRNR" id="PIRNR010044"/>
    </source>
</evidence>
<keyword evidence="6" id="KW-1185">Reference proteome</keyword>
<protein>
    <recommendedName>
        <fullName evidence="1 4">Proteasome assembly chaperone 2</fullName>
    </recommendedName>
</protein>
<dbReference type="Gene3D" id="3.40.50.10900">
    <property type="entry name" value="PAC-like subunit"/>
    <property type="match status" value="1"/>
</dbReference>
<dbReference type="EMBL" id="KZ819637">
    <property type="protein sequence ID" value="PWN89257.1"/>
    <property type="molecule type" value="Genomic_DNA"/>
</dbReference>
<dbReference type="OrthoDB" id="10260712at2759"/>
<organism evidence="5 6">
    <name type="scientific">Acaromyces ingoldii</name>
    <dbReference type="NCBI Taxonomy" id="215250"/>
    <lineage>
        <taxon>Eukaryota</taxon>
        <taxon>Fungi</taxon>
        <taxon>Dikarya</taxon>
        <taxon>Basidiomycota</taxon>
        <taxon>Ustilaginomycotina</taxon>
        <taxon>Exobasidiomycetes</taxon>
        <taxon>Exobasidiales</taxon>
        <taxon>Cryptobasidiaceae</taxon>
        <taxon>Acaromyces</taxon>
    </lineage>
</organism>
<evidence type="ECO:0000256" key="1">
    <source>
        <dbReference type="ARBA" id="ARBA00019186"/>
    </source>
</evidence>
<name>A0A316YIK1_9BASI</name>
<dbReference type="PANTHER" id="PTHR12970:SF1">
    <property type="entry name" value="PROTEASOME ASSEMBLY CHAPERONE 2"/>
    <property type="match status" value="1"/>
</dbReference>
<sequence length="240" mass="25881">MSSFEGDTLILPCVAIGSVAQLAADVLLGPGSPFEEAKHVMDLDSSCCMPFVGGSVGGRSSALITPLQVYRDANSRVTIVQQRSPPFKARKDDFVARLAAWAKQSRFQQVLVLSSVDAALRGDGELQTGLRFVQRTNRQGTTLSPRFADKVTSLDSLTSTRSLPGSGVARRLMASLERAEVPASLLAVYCAEGDNRADAKAMAMHVYKAVDPSGRPWTEVREPEEWTMVFGSGPDQSLFN</sequence>
<dbReference type="RefSeq" id="XP_025376455.1">
    <property type="nucleotide sequence ID" value="XM_025525148.1"/>
</dbReference>
<keyword evidence="2 4" id="KW-0143">Chaperone</keyword>
<gene>
    <name evidence="5" type="ORF">FA10DRAFT_302618</name>
</gene>
<accession>A0A316YIK1</accession>
<comment type="function">
    <text evidence="4">Involved in 20S proteasome assembly.</text>
</comment>
<dbReference type="GO" id="GO:0043248">
    <property type="term" value="P:proteasome assembly"/>
    <property type="evidence" value="ECO:0007669"/>
    <property type="project" value="TreeGrafter"/>
</dbReference>
<dbReference type="InterPro" id="IPR016562">
    <property type="entry name" value="Proteasome_assmbl_chp_2_euk"/>
</dbReference>
<dbReference type="STRING" id="215250.A0A316YIK1"/>
<dbReference type="GO" id="GO:0005634">
    <property type="term" value="C:nucleus"/>
    <property type="evidence" value="ECO:0007669"/>
    <property type="project" value="TreeGrafter"/>
</dbReference>
<dbReference type="InParanoid" id="A0A316YIK1"/>
<dbReference type="GO" id="GO:0005829">
    <property type="term" value="C:cytosol"/>
    <property type="evidence" value="ECO:0007669"/>
    <property type="project" value="TreeGrafter"/>
</dbReference>
<evidence type="ECO:0000256" key="3">
    <source>
        <dbReference type="ARBA" id="ARBA00025745"/>
    </source>
</evidence>
<proteinExistence type="inferred from homology"/>
<evidence type="ECO:0000256" key="2">
    <source>
        <dbReference type="ARBA" id="ARBA00023186"/>
    </source>
</evidence>
<dbReference type="Proteomes" id="UP000245768">
    <property type="component" value="Unassembled WGS sequence"/>
</dbReference>
<reference evidence="5" key="1">
    <citation type="journal article" date="2018" name="Mol. Biol. Evol.">
        <title>Broad Genomic Sampling Reveals a Smut Pathogenic Ancestry of the Fungal Clade Ustilaginomycotina.</title>
        <authorList>
            <person name="Kijpornyongpan T."/>
            <person name="Mondo S.J."/>
            <person name="Barry K."/>
            <person name="Sandor L."/>
            <person name="Lee J."/>
            <person name="Lipzen A."/>
            <person name="Pangilinan J."/>
            <person name="LaButti K."/>
            <person name="Hainaut M."/>
            <person name="Henrissat B."/>
            <person name="Grigoriev I.V."/>
            <person name="Spatafora J.W."/>
            <person name="Aime M.C."/>
        </authorList>
    </citation>
    <scope>NUCLEOTIDE SEQUENCE [LARGE SCALE GENOMIC DNA]</scope>
    <source>
        <strain evidence="5">MCA 4198</strain>
    </source>
</reference>
<dbReference type="GeneID" id="37047064"/>
<comment type="similarity">
    <text evidence="3 4">Belongs to the PSMG2 family.</text>
</comment>